<dbReference type="Proteomes" id="UP000245838">
    <property type="component" value="Chromosome sggmmb4_Chromosome"/>
</dbReference>
<evidence type="ECO:0000313" key="2">
    <source>
        <dbReference type="Proteomes" id="UP000245838"/>
    </source>
</evidence>
<evidence type="ECO:0000313" key="1">
    <source>
        <dbReference type="EMBL" id="CRL44476.1"/>
    </source>
</evidence>
<organism evidence="1 2">
    <name type="scientific">Sodalis glossinidius (strain morsitans)</name>
    <dbReference type="NCBI Taxonomy" id="343509"/>
    <lineage>
        <taxon>Bacteria</taxon>
        <taxon>Pseudomonadati</taxon>
        <taxon>Pseudomonadota</taxon>
        <taxon>Gammaproteobacteria</taxon>
        <taxon>Enterobacterales</taxon>
        <taxon>Bruguierivoracaceae</taxon>
        <taxon>Sodalis</taxon>
    </lineage>
</organism>
<dbReference type="AlphaFoldDB" id="A0A193QH46"/>
<gene>
    <name evidence="1" type="ORF">SGGMMB4_01605</name>
</gene>
<sequence>MTNNDEINRQRETFEKWRLSKNGVVVYEWEGKPKKLPLIVRDSCFNRGTDYQNAKNGPVTWFNSDHWVFEKLQEEGNGKNTLPAA</sequence>
<dbReference type="EMBL" id="LN854557">
    <property type="protein sequence ID" value="CRL44476.1"/>
    <property type="molecule type" value="Genomic_DNA"/>
</dbReference>
<dbReference type="RefSeq" id="WP_166506460.1">
    <property type="nucleotide sequence ID" value="NZ_LN854557.1"/>
</dbReference>
<protein>
    <submittedName>
        <fullName evidence="1">Uncharacterized protein</fullName>
    </submittedName>
</protein>
<reference evidence="1 2" key="1">
    <citation type="submission" date="2015-05" db="EMBL/GenBank/DDBJ databases">
        <authorList>
            <person name="Goodhead I."/>
        </authorList>
    </citation>
    <scope>NUCLEOTIDE SEQUENCE [LARGE SCALE GENOMIC DNA]</scope>
    <source>
        <strain evidence="2">morsitans</strain>
    </source>
</reference>
<name>A0A193QH46_SODGM</name>
<accession>A0A193QH46</accession>
<proteinExistence type="predicted"/>